<protein>
    <submittedName>
        <fullName evidence="5">SEPT5 protein</fullName>
    </submittedName>
</protein>
<keyword evidence="2 3" id="KW-0342">GTP-binding</keyword>
<keyword evidence="1 3" id="KW-0547">Nucleotide-binding</keyword>
<gene>
    <name evidence="5" type="primary">SEPT5</name>
    <name evidence="5" type="ORF">BLAG_LOCUS1766</name>
</gene>
<comment type="similarity">
    <text evidence="3">Belongs to the TRAFAC class TrmE-Era-EngA-EngB-Septin-like GTPase superfamily. Septin GTPase family.</text>
</comment>
<name>A0A8J9YQ02_BRALA</name>
<dbReference type="SUPFAM" id="SSF52540">
    <property type="entry name" value="P-loop containing nucleoside triphosphate hydrolases"/>
    <property type="match status" value="1"/>
</dbReference>
<evidence type="ECO:0000313" key="5">
    <source>
        <dbReference type="EMBL" id="CAH1232795.1"/>
    </source>
</evidence>
<dbReference type="AlphaFoldDB" id="A0A8J9YQ02"/>
<dbReference type="InterPro" id="IPR016491">
    <property type="entry name" value="Septin"/>
</dbReference>
<dbReference type="PANTHER" id="PTHR18884">
    <property type="entry name" value="SEPTIN"/>
    <property type="match status" value="1"/>
</dbReference>
<dbReference type="GO" id="GO:0005525">
    <property type="term" value="F:GTP binding"/>
    <property type="evidence" value="ECO:0007669"/>
    <property type="project" value="UniProtKB-KW"/>
</dbReference>
<dbReference type="CDD" id="cd01850">
    <property type="entry name" value="CDC_Septin"/>
    <property type="match status" value="1"/>
</dbReference>
<evidence type="ECO:0000259" key="4">
    <source>
        <dbReference type="PROSITE" id="PS51719"/>
    </source>
</evidence>
<accession>A0A8J9YQ02</accession>
<dbReference type="PROSITE" id="PS51719">
    <property type="entry name" value="G_SEPTIN"/>
    <property type="match status" value="1"/>
</dbReference>
<evidence type="ECO:0000313" key="6">
    <source>
        <dbReference type="Proteomes" id="UP000838412"/>
    </source>
</evidence>
<evidence type="ECO:0000256" key="1">
    <source>
        <dbReference type="ARBA" id="ARBA00022741"/>
    </source>
</evidence>
<evidence type="ECO:0000256" key="2">
    <source>
        <dbReference type="ARBA" id="ARBA00023134"/>
    </source>
</evidence>
<dbReference type="InterPro" id="IPR027417">
    <property type="entry name" value="P-loop_NTPase"/>
</dbReference>
<dbReference type="Gene3D" id="3.40.50.300">
    <property type="entry name" value="P-loop containing nucleotide triphosphate hydrolases"/>
    <property type="match status" value="1"/>
</dbReference>
<reference evidence="5" key="1">
    <citation type="submission" date="2022-01" db="EMBL/GenBank/DDBJ databases">
        <authorList>
            <person name="Braso-Vives M."/>
        </authorList>
    </citation>
    <scope>NUCLEOTIDE SEQUENCE</scope>
</reference>
<proteinExistence type="inferred from homology"/>
<dbReference type="InterPro" id="IPR030379">
    <property type="entry name" value="G_SEPTIN_dom"/>
</dbReference>
<organism evidence="5 6">
    <name type="scientific">Branchiostoma lanceolatum</name>
    <name type="common">Common lancelet</name>
    <name type="synonym">Amphioxus lanceolatum</name>
    <dbReference type="NCBI Taxonomy" id="7740"/>
    <lineage>
        <taxon>Eukaryota</taxon>
        <taxon>Metazoa</taxon>
        <taxon>Chordata</taxon>
        <taxon>Cephalochordata</taxon>
        <taxon>Leptocardii</taxon>
        <taxon>Amphioxiformes</taxon>
        <taxon>Branchiostomatidae</taxon>
        <taxon>Branchiostoma</taxon>
    </lineage>
</organism>
<dbReference type="OrthoDB" id="416553at2759"/>
<evidence type="ECO:0000256" key="3">
    <source>
        <dbReference type="RuleBase" id="RU004560"/>
    </source>
</evidence>
<dbReference type="EMBL" id="OV696686">
    <property type="protein sequence ID" value="CAH1232795.1"/>
    <property type="molecule type" value="Genomic_DNA"/>
</dbReference>
<dbReference type="Pfam" id="PF00735">
    <property type="entry name" value="Septin"/>
    <property type="match status" value="1"/>
</dbReference>
<feature type="domain" description="Septin-type G" evidence="4">
    <location>
        <begin position="26"/>
        <end position="190"/>
    </location>
</feature>
<dbReference type="Proteomes" id="UP000838412">
    <property type="component" value="Chromosome 1"/>
</dbReference>
<sequence length="361" mass="40091">MLDDQAGQLIGFATLPDQVHRKSIKKGFEFTLIVVGETGLGKSTLINSLFLTDLYKDKVVPTAEERISKTVEIKKSTVEIEEKGVKLKLNVIDTPGFGDSLDCSDCWKQVADFIEAQFEQYFRDESGLNRKNITDNRVHCCLYFIPPYGHGLRPLDREFMKRLQDKVNIVPVIAKADTLTPAEVKKLKAKESQAPRVPTASLQDFTQQATPAVNTSEASGSAADMFSTSGRRYTKKVAAVVQVLDGPCQSPTQHPVGWDTRTLGAAYSRDAGPVAMALASWRPVLPMKSCLPIVADKNLAVTEKRWWNKLRAGKSLRKMGDCGDRNDNHFGCSSRYRDGRKHAGVERRAVETLGMPWTTVE</sequence>
<keyword evidence="6" id="KW-1185">Reference proteome</keyword>